<evidence type="ECO:0000259" key="15">
    <source>
        <dbReference type="PROSITE" id="PS50162"/>
    </source>
</evidence>
<dbReference type="SUPFAM" id="SSF52540">
    <property type="entry name" value="P-loop containing nucleoside triphosphate hydrolases"/>
    <property type="match status" value="1"/>
</dbReference>
<keyword evidence="7 11" id="KW-0067">ATP-binding</keyword>
<keyword evidence="8 11" id="KW-0346">Stress response</keyword>
<dbReference type="RefSeq" id="WP_248822982.1">
    <property type="nucleotide sequence ID" value="NZ_JALKFT010000001.1"/>
</dbReference>
<keyword evidence="1 11" id="KW-0479">Metal-binding</keyword>
<feature type="region of interest" description="Disordered" evidence="14">
    <location>
        <begin position="464"/>
        <end position="492"/>
    </location>
</feature>
<dbReference type="PRINTS" id="PR01874">
    <property type="entry name" value="DNAREPAIRADA"/>
</dbReference>
<dbReference type="Gene3D" id="3.40.50.300">
    <property type="entry name" value="P-loop containing nucleotide triphosphate hydrolases"/>
    <property type="match status" value="1"/>
</dbReference>
<keyword evidence="9 11" id="KW-0238">DNA-binding</keyword>
<feature type="region of interest" description="Lon-protease-like" evidence="11">
    <location>
        <begin position="381"/>
        <end position="540"/>
    </location>
</feature>
<keyword evidence="2 11" id="KW-0547">Nucleotide-binding</keyword>
<reference evidence="16 17" key="1">
    <citation type="submission" date="2022-04" db="EMBL/GenBank/DDBJ databases">
        <title>Genome diversity in the genus Frankia.</title>
        <authorList>
            <person name="Carlos-Shanley C."/>
            <person name="Hahn D."/>
        </authorList>
    </citation>
    <scope>NUCLEOTIDE SEQUENCE [LARGE SCALE GENOMIC DNA]</scope>
    <source>
        <strain evidence="16 17">Ag45/Mut15</strain>
    </source>
</reference>
<evidence type="ECO:0000256" key="2">
    <source>
        <dbReference type="ARBA" id="ARBA00022741"/>
    </source>
</evidence>
<evidence type="ECO:0000256" key="3">
    <source>
        <dbReference type="ARBA" id="ARBA00022763"/>
    </source>
</evidence>
<sequence>MTSSRASGVSRPSARAASGGFRCSGCGAESVRWAGRCVRCHEWGTLEAQTPAPRRGSPLGGGRGGGLGSAAAAASEVTAPAQSVIDVDVTAAQRRPTGVDELDRVLGGGLVPGAVILLAGEPGIGKSTLLLEVAARSAAGGSRALIVTGEESAAQVRLRAGRTGALHEDLWIAAETDLGALLRHVEQVCPALLVVDSVQTISAAGVEGAAGGVTQVREVAAVLIRTAKALGLATVLVGHVTKDGTVAGPRLLEHLVDVVLHFEGERHSMLRLVRAGKNRYGPADEIGCFEMDDAGIHGIADPSGLFLSRSGTGGVGAAVPGTCVTVTMEGRRPLVAEVQALVADSAAQVPRRAVSGLDPARVAMILAVVERRGGIRLGRSDVYTATVGGVRLAEPAADLATALAVVSAMRDRPLPADLITIGEVGLAGEVRAVGGVPRRLAAAARLGFRRALVPTGSLASGSGAGLVTGGEGHDPGGAQGRAGATRGDSAQARALRAVGEGDRAPRANHTGATSTEKTFEGMTVTEVPDLVAAITHMYKT</sequence>
<feature type="compositionally biased region" description="Gly residues" evidence="14">
    <location>
        <begin position="464"/>
        <end position="480"/>
    </location>
</feature>
<evidence type="ECO:0000256" key="9">
    <source>
        <dbReference type="ARBA" id="ARBA00023125"/>
    </source>
</evidence>
<dbReference type="PANTHER" id="PTHR32472">
    <property type="entry name" value="DNA REPAIR PROTEIN RADA"/>
    <property type="match status" value="1"/>
</dbReference>
<dbReference type="Pfam" id="PF13481">
    <property type="entry name" value="AAA_25"/>
    <property type="match status" value="1"/>
</dbReference>
<dbReference type="InterPro" id="IPR003593">
    <property type="entry name" value="AAA+_ATPase"/>
</dbReference>
<name>A0ABT0JRW1_9ACTN</name>
<keyword evidence="10 11" id="KW-0234">DNA repair</keyword>
<evidence type="ECO:0000313" key="16">
    <source>
        <dbReference type="EMBL" id="MCK9874288.1"/>
    </source>
</evidence>
<dbReference type="SMART" id="SM00382">
    <property type="entry name" value="AAA"/>
    <property type="match status" value="1"/>
</dbReference>
<dbReference type="InterPro" id="IPR041166">
    <property type="entry name" value="Rubredoxin_2"/>
</dbReference>
<comment type="function">
    <text evidence="11">Plays a role in repairing double-strand DNA breaks, probably involving stabilizing or processing branched DNA or blocked replication forks.</text>
</comment>
<evidence type="ECO:0000313" key="17">
    <source>
        <dbReference type="Proteomes" id="UP001201873"/>
    </source>
</evidence>
<keyword evidence="17" id="KW-1185">Reference proteome</keyword>
<dbReference type="Gene3D" id="3.30.230.10">
    <property type="match status" value="1"/>
</dbReference>
<evidence type="ECO:0000256" key="13">
    <source>
        <dbReference type="RuleBase" id="RU003555"/>
    </source>
</evidence>
<dbReference type="NCBIfam" id="TIGR00416">
    <property type="entry name" value="sms"/>
    <property type="match status" value="1"/>
</dbReference>
<evidence type="ECO:0000256" key="7">
    <source>
        <dbReference type="ARBA" id="ARBA00022840"/>
    </source>
</evidence>
<dbReference type="InterPro" id="IPR020588">
    <property type="entry name" value="RecA_ATP-bd"/>
</dbReference>
<evidence type="ECO:0000256" key="5">
    <source>
        <dbReference type="ARBA" id="ARBA00022801"/>
    </source>
</evidence>
<protein>
    <recommendedName>
        <fullName evidence="11 12">DNA repair protein RadA</fullName>
    </recommendedName>
</protein>
<feature type="binding site" evidence="11">
    <location>
        <begin position="120"/>
        <end position="127"/>
    </location>
    <ligand>
        <name>ATP</name>
        <dbReference type="ChEBI" id="CHEBI:30616"/>
    </ligand>
</feature>
<dbReference type="EMBL" id="JALKFT010000001">
    <property type="protein sequence ID" value="MCK9874288.1"/>
    <property type="molecule type" value="Genomic_DNA"/>
</dbReference>
<comment type="domain">
    <text evidence="11">The middle region has homology to RecA with ATPase motifs including the RadA KNRFG motif, while the C-terminus is homologous to Lon protease.</text>
</comment>
<dbReference type="InterPro" id="IPR020568">
    <property type="entry name" value="Ribosomal_Su5_D2-typ_SF"/>
</dbReference>
<evidence type="ECO:0000256" key="4">
    <source>
        <dbReference type="ARBA" id="ARBA00022771"/>
    </source>
</evidence>
<dbReference type="InterPro" id="IPR008269">
    <property type="entry name" value="Lon_proteolytic"/>
</dbReference>
<feature type="region of interest" description="Disordered" evidence="14">
    <location>
        <begin position="1"/>
        <end position="20"/>
    </location>
</feature>
<evidence type="ECO:0000256" key="10">
    <source>
        <dbReference type="ARBA" id="ARBA00023204"/>
    </source>
</evidence>
<evidence type="ECO:0000256" key="14">
    <source>
        <dbReference type="SAM" id="MobiDB-lite"/>
    </source>
</evidence>
<comment type="caution">
    <text evidence="16">The sequence shown here is derived from an EMBL/GenBank/DDBJ whole genome shotgun (WGS) entry which is preliminary data.</text>
</comment>
<dbReference type="PROSITE" id="PS50162">
    <property type="entry name" value="RECA_2"/>
    <property type="match status" value="1"/>
</dbReference>
<dbReference type="SUPFAM" id="SSF54211">
    <property type="entry name" value="Ribosomal protein S5 domain 2-like"/>
    <property type="match status" value="1"/>
</dbReference>
<organism evidence="16 17">
    <name type="scientific">Frankia umida</name>
    <dbReference type="NCBI Taxonomy" id="573489"/>
    <lineage>
        <taxon>Bacteria</taxon>
        <taxon>Bacillati</taxon>
        <taxon>Actinomycetota</taxon>
        <taxon>Actinomycetes</taxon>
        <taxon>Frankiales</taxon>
        <taxon>Frankiaceae</taxon>
        <taxon>Frankia</taxon>
    </lineage>
</organism>
<comment type="function">
    <text evidence="13">DNA-dependent ATPase involved in processing of recombination intermediates, plays a role in repairing DNA breaks. Stimulates the branch migration of RecA-mediated strand transfer reactions, allowing the 3' invading strand to extend heteroduplex DNA faster. Binds ssDNA in the presence of ADP but not other nucleotides, has ATPase activity that is stimulated by ssDNA and various branched DNA structures, but inhibited by SSB. Does not have RecA's homology-searching function.</text>
</comment>
<evidence type="ECO:0000256" key="1">
    <source>
        <dbReference type="ARBA" id="ARBA00022723"/>
    </source>
</evidence>
<keyword evidence="5" id="KW-0378">Hydrolase</keyword>
<feature type="short sequence motif" description="RadA KNRFG motif" evidence="11">
    <location>
        <begin position="277"/>
        <end position="281"/>
    </location>
</feature>
<evidence type="ECO:0000256" key="12">
    <source>
        <dbReference type="NCBIfam" id="TIGR00416"/>
    </source>
</evidence>
<dbReference type="Proteomes" id="UP001201873">
    <property type="component" value="Unassembled WGS sequence"/>
</dbReference>
<accession>A0ABT0JRW1</accession>
<proteinExistence type="inferred from homology"/>
<dbReference type="Pfam" id="PF18073">
    <property type="entry name" value="Zn_ribbon_LapB"/>
    <property type="match status" value="1"/>
</dbReference>
<dbReference type="InterPro" id="IPR014721">
    <property type="entry name" value="Ribsml_uS5_D2-typ_fold_subgr"/>
</dbReference>
<comment type="similarity">
    <text evidence="11 13">Belongs to the RecA family. RadA subfamily.</text>
</comment>
<gene>
    <name evidence="11 16" type="primary">radA</name>
    <name evidence="16" type="ORF">MXD59_00560</name>
</gene>
<evidence type="ECO:0000256" key="11">
    <source>
        <dbReference type="HAMAP-Rule" id="MF_01498"/>
    </source>
</evidence>
<keyword evidence="3 11" id="KW-0227">DNA damage</keyword>
<evidence type="ECO:0000256" key="8">
    <source>
        <dbReference type="ARBA" id="ARBA00023016"/>
    </source>
</evidence>
<evidence type="ECO:0000256" key="6">
    <source>
        <dbReference type="ARBA" id="ARBA00022833"/>
    </source>
</evidence>
<keyword evidence="6 13" id="KW-0862">Zinc</keyword>
<dbReference type="Pfam" id="PF05362">
    <property type="entry name" value="Lon_C"/>
    <property type="match status" value="1"/>
</dbReference>
<dbReference type="PANTHER" id="PTHR32472:SF10">
    <property type="entry name" value="DNA REPAIR PROTEIN RADA-LIKE PROTEIN"/>
    <property type="match status" value="1"/>
</dbReference>
<dbReference type="InterPro" id="IPR027417">
    <property type="entry name" value="P-loop_NTPase"/>
</dbReference>
<keyword evidence="4 13" id="KW-0863">Zinc-finger</keyword>
<dbReference type="HAMAP" id="MF_01498">
    <property type="entry name" value="RadA_bact"/>
    <property type="match status" value="1"/>
</dbReference>
<feature type="domain" description="RecA family profile 1" evidence="15">
    <location>
        <begin position="91"/>
        <end position="240"/>
    </location>
</feature>
<dbReference type="InterPro" id="IPR004504">
    <property type="entry name" value="DNA_repair_RadA"/>
</dbReference>